<keyword evidence="5" id="KW-0010">Activator</keyword>
<accession>E1QEL1</accession>
<dbReference type="eggNOG" id="COG3604">
    <property type="taxonomic scope" value="Bacteria"/>
</dbReference>
<dbReference type="InterPro" id="IPR009057">
    <property type="entry name" value="Homeodomain-like_sf"/>
</dbReference>
<dbReference type="InterPro" id="IPR025943">
    <property type="entry name" value="Sigma_54_int_dom_ATP-bd_2"/>
</dbReference>
<dbReference type="PROSITE" id="PS50045">
    <property type="entry name" value="SIGMA54_INTERACT_4"/>
    <property type="match status" value="1"/>
</dbReference>
<evidence type="ECO:0000313" key="8">
    <source>
        <dbReference type="EMBL" id="ADK83997.1"/>
    </source>
</evidence>
<name>E1QEL1_DESB2</name>
<keyword evidence="2" id="KW-0067">ATP-binding</keyword>
<proteinExistence type="predicted"/>
<dbReference type="InterPro" id="IPR029016">
    <property type="entry name" value="GAF-like_dom_sf"/>
</dbReference>
<dbReference type="InterPro" id="IPR025662">
    <property type="entry name" value="Sigma_54_int_dom_ATP-bd_1"/>
</dbReference>
<evidence type="ECO:0000256" key="3">
    <source>
        <dbReference type="ARBA" id="ARBA00023015"/>
    </source>
</evidence>
<dbReference type="Gene3D" id="3.30.450.40">
    <property type="match status" value="1"/>
</dbReference>
<evidence type="ECO:0000256" key="5">
    <source>
        <dbReference type="ARBA" id="ARBA00023159"/>
    </source>
</evidence>
<feature type="domain" description="Sigma-54 factor interaction" evidence="7">
    <location>
        <begin position="198"/>
        <end position="426"/>
    </location>
</feature>
<dbReference type="KEGG" id="dbr:Deba_0625"/>
<dbReference type="SUPFAM" id="SSF46689">
    <property type="entry name" value="Homeodomain-like"/>
    <property type="match status" value="1"/>
</dbReference>
<keyword evidence="9" id="KW-1185">Reference proteome</keyword>
<dbReference type="SUPFAM" id="SSF55781">
    <property type="entry name" value="GAF domain-like"/>
    <property type="match status" value="1"/>
</dbReference>
<dbReference type="GO" id="GO:0043565">
    <property type="term" value="F:sequence-specific DNA binding"/>
    <property type="evidence" value="ECO:0007669"/>
    <property type="project" value="InterPro"/>
</dbReference>
<gene>
    <name evidence="8" type="ordered locus">Deba_0625</name>
</gene>
<dbReference type="AlphaFoldDB" id="E1QEL1"/>
<organism evidence="8 9">
    <name type="scientific">Desulfarculus baarsii (strain ATCC 33931 / DSM 2075 / LMG 7858 / VKM B-1802 / 2st14)</name>
    <dbReference type="NCBI Taxonomy" id="644282"/>
    <lineage>
        <taxon>Bacteria</taxon>
        <taxon>Pseudomonadati</taxon>
        <taxon>Thermodesulfobacteriota</taxon>
        <taxon>Desulfarculia</taxon>
        <taxon>Desulfarculales</taxon>
        <taxon>Desulfarculaceae</taxon>
        <taxon>Desulfarculus</taxon>
    </lineage>
</organism>
<dbReference type="PROSITE" id="PS00675">
    <property type="entry name" value="SIGMA54_INTERACT_1"/>
    <property type="match status" value="1"/>
</dbReference>
<dbReference type="GO" id="GO:0005524">
    <property type="term" value="F:ATP binding"/>
    <property type="evidence" value="ECO:0007669"/>
    <property type="project" value="UniProtKB-KW"/>
</dbReference>
<dbReference type="SMART" id="SM00065">
    <property type="entry name" value="GAF"/>
    <property type="match status" value="1"/>
</dbReference>
<evidence type="ECO:0000256" key="6">
    <source>
        <dbReference type="ARBA" id="ARBA00023163"/>
    </source>
</evidence>
<dbReference type="PANTHER" id="PTHR32071">
    <property type="entry name" value="TRANSCRIPTIONAL REGULATORY PROTEIN"/>
    <property type="match status" value="1"/>
</dbReference>
<dbReference type="RefSeq" id="WP_013257452.1">
    <property type="nucleotide sequence ID" value="NC_014365.1"/>
</dbReference>
<dbReference type="Pfam" id="PF02954">
    <property type="entry name" value="HTH_8"/>
    <property type="match status" value="1"/>
</dbReference>
<dbReference type="SMART" id="SM00382">
    <property type="entry name" value="AAA"/>
    <property type="match status" value="1"/>
</dbReference>
<reference evidence="8 9" key="1">
    <citation type="journal article" date="2010" name="Stand. Genomic Sci.">
        <title>Complete genome sequence of Desulfarculus baarsii type strain (2st14).</title>
        <authorList>
            <person name="Sun H."/>
            <person name="Spring S."/>
            <person name="Lapidus A."/>
            <person name="Davenport K."/>
            <person name="Del Rio T.G."/>
            <person name="Tice H."/>
            <person name="Nolan M."/>
            <person name="Copeland A."/>
            <person name="Cheng J.F."/>
            <person name="Lucas S."/>
            <person name="Tapia R."/>
            <person name="Goodwin L."/>
            <person name="Pitluck S."/>
            <person name="Ivanova N."/>
            <person name="Pagani I."/>
            <person name="Mavromatis K."/>
            <person name="Ovchinnikova G."/>
            <person name="Pati A."/>
            <person name="Chen A."/>
            <person name="Palaniappan K."/>
            <person name="Hauser L."/>
            <person name="Chang Y.J."/>
            <person name="Jeffries C.D."/>
            <person name="Detter J.C."/>
            <person name="Han C."/>
            <person name="Rohde M."/>
            <person name="Brambilla E."/>
            <person name="Goker M."/>
            <person name="Woyke T."/>
            <person name="Bristow J."/>
            <person name="Eisen J.A."/>
            <person name="Markowitz V."/>
            <person name="Hugenholtz P."/>
            <person name="Kyrpides N.C."/>
            <person name="Klenk H.P."/>
            <person name="Land M."/>
        </authorList>
    </citation>
    <scope>NUCLEOTIDE SEQUENCE [LARGE SCALE GENOMIC DNA]</scope>
    <source>
        <strain evidence="9">ATCC 33931 / DSM 2075 / LMG 7858 / VKM B-1802 / 2st14</strain>
    </source>
</reference>
<dbReference type="PANTHER" id="PTHR32071:SF117">
    <property type="entry name" value="PTS-DEPENDENT DIHYDROXYACETONE KINASE OPERON REGULATORY PROTEIN-RELATED"/>
    <property type="match status" value="1"/>
</dbReference>
<evidence type="ECO:0000256" key="1">
    <source>
        <dbReference type="ARBA" id="ARBA00022741"/>
    </source>
</evidence>
<evidence type="ECO:0000256" key="4">
    <source>
        <dbReference type="ARBA" id="ARBA00023125"/>
    </source>
</evidence>
<dbReference type="SUPFAM" id="SSF52540">
    <property type="entry name" value="P-loop containing nucleoside triphosphate hydrolases"/>
    <property type="match status" value="1"/>
</dbReference>
<dbReference type="Pfam" id="PF00158">
    <property type="entry name" value="Sigma54_activat"/>
    <property type="match status" value="1"/>
</dbReference>
<keyword evidence="4" id="KW-0238">DNA-binding</keyword>
<dbReference type="Pfam" id="PF01590">
    <property type="entry name" value="GAF"/>
    <property type="match status" value="1"/>
</dbReference>
<dbReference type="InterPro" id="IPR002197">
    <property type="entry name" value="HTH_Fis"/>
</dbReference>
<dbReference type="Gene3D" id="1.10.10.60">
    <property type="entry name" value="Homeodomain-like"/>
    <property type="match status" value="1"/>
</dbReference>
<keyword evidence="1" id="KW-0547">Nucleotide-binding</keyword>
<dbReference type="FunFam" id="3.40.50.300:FF:000006">
    <property type="entry name" value="DNA-binding transcriptional regulator NtrC"/>
    <property type="match status" value="1"/>
</dbReference>
<keyword evidence="6" id="KW-0804">Transcription</keyword>
<dbReference type="EMBL" id="CP002085">
    <property type="protein sequence ID" value="ADK83997.1"/>
    <property type="molecule type" value="Genomic_DNA"/>
</dbReference>
<evidence type="ECO:0000256" key="2">
    <source>
        <dbReference type="ARBA" id="ARBA00022840"/>
    </source>
</evidence>
<dbReference type="CDD" id="cd00009">
    <property type="entry name" value="AAA"/>
    <property type="match status" value="1"/>
</dbReference>
<dbReference type="InterPro" id="IPR003593">
    <property type="entry name" value="AAA+_ATPase"/>
</dbReference>
<keyword evidence="3" id="KW-0805">Transcription regulation</keyword>
<dbReference type="PRINTS" id="PR01590">
    <property type="entry name" value="HTHFIS"/>
</dbReference>
<dbReference type="Gene3D" id="1.10.8.60">
    <property type="match status" value="1"/>
</dbReference>
<dbReference type="HOGENOM" id="CLU_000445_95_2_7"/>
<dbReference type="Gene3D" id="3.40.50.300">
    <property type="entry name" value="P-loop containing nucleotide triphosphate hydrolases"/>
    <property type="match status" value="1"/>
</dbReference>
<dbReference type="InterPro" id="IPR003018">
    <property type="entry name" value="GAF"/>
</dbReference>
<dbReference type="InterPro" id="IPR002078">
    <property type="entry name" value="Sigma_54_int"/>
</dbReference>
<evidence type="ECO:0000313" key="9">
    <source>
        <dbReference type="Proteomes" id="UP000009047"/>
    </source>
</evidence>
<dbReference type="PROSITE" id="PS00676">
    <property type="entry name" value="SIGMA54_INTERACT_2"/>
    <property type="match status" value="1"/>
</dbReference>
<evidence type="ECO:0000259" key="7">
    <source>
        <dbReference type="PROSITE" id="PS50045"/>
    </source>
</evidence>
<dbReference type="Proteomes" id="UP000009047">
    <property type="component" value="Chromosome"/>
</dbReference>
<dbReference type="Pfam" id="PF25601">
    <property type="entry name" value="AAA_lid_14"/>
    <property type="match status" value="1"/>
</dbReference>
<dbReference type="InterPro" id="IPR058031">
    <property type="entry name" value="AAA_lid_NorR"/>
</dbReference>
<sequence length="524" mass="58470">MDSRLIEAELQVLHEISSILGKALDLQRALEMVLSVLSEKLAMKRATVTLLDKAGGRLQIRASHGLSAEERGRGVYQMGEGVTGEIGRSGQPFWSPDVSLEPKFLNKTQSRRLDKEKLAFVGVPVVLRGQVIGVLTVDRLFDADVSAEEDIRFLSIVAQIIGQFVHLNQEVEARERTLRRQNIQLKREVSATYNDFFIIGRSEAMKRVQQMISRVAPSMASVLLLGESGTGKTLVARIIHELSLRAEGPFIKVNCAALPGNLLESELFGHEKGSFTGAHAARAGRFEEADGGTVFLDEIAEMPLELQAKLLRFLQDKEFERLGSSRTIKVDARIVAATNRELPAMVDAGSFRADLYYRLNVFPIHIPPLRQRPQDIEILLSHFLDRNSANYGQSLSVEPAARRVLLDYPWPGNVREMQNIMERLAIMSENGRITMETLPLFLHSAASPPPQAPSPALAIAASGRPKLWEMEKDQLLQALERNRWVQSRAAAELGITLRQMGHRVKKFGIDKLVKQRRSQLLGKS</sequence>
<dbReference type="GO" id="GO:0006355">
    <property type="term" value="P:regulation of DNA-templated transcription"/>
    <property type="evidence" value="ECO:0007669"/>
    <property type="project" value="InterPro"/>
</dbReference>
<protein>
    <submittedName>
        <fullName evidence="8">Transcriptional regulator, NifA subfamily, Fis Family</fullName>
    </submittedName>
</protein>
<dbReference type="OrthoDB" id="9763792at2"/>
<dbReference type="STRING" id="644282.Deba_0625"/>
<dbReference type="InterPro" id="IPR027417">
    <property type="entry name" value="P-loop_NTPase"/>
</dbReference>